<proteinExistence type="predicted"/>
<dbReference type="InterPro" id="IPR051104">
    <property type="entry name" value="FAD_monoxygenase"/>
</dbReference>
<dbReference type="Gene3D" id="3.50.50.60">
    <property type="entry name" value="FAD/NAD(P)-binding domain"/>
    <property type="match status" value="1"/>
</dbReference>
<gene>
    <name evidence="5" type="ORF">OH76DRAFT_876348</name>
</gene>
<dbReference type="SUPFAM" id="SSF51905">
    <property type="entry name" value="FAD/NAD(P)-binding domain"/>
    <property type="match status" value="1"/>
</dbReference>
<dbReference type="PANTHER" id="PTHR46720">
    <property type="entry name" value="HYDROXYLASE, PUTATIVE (AFU_ORTHOLOGUE AFUA_3G01460)-RELATED"/>
    <property type="match status" value="1"/>
</dbReference>
<evidence type="ECO:0000256" key="2">
    <source>
        <dbReference type="ARBA" id="ARBA00022827"/>
    </source>
</evidence>
<name>A0A371DRN9_9APHY</name>
<dbReference type="PANTHER" id="PTHR46720:SF3">
    <property type="entry name" value="FAD-BINDING DOMAIN-CONTAINING PROTEIN-RELATED"/>
    <property type="match status" value="1"/>
</dbReference>
<dbReference type="STRING" id="139420.A0A371DRN9"/>
<dbReference type="PRINTS" id="PR00420">
    <property type="entry name" value="RNGMNOXGNASE"/>
</dbReference>
<dbReference type="GO" id="GO:0044550">
    <property type="term" value="P:secondary metabolite biosynthetic process"/>
    <property type="evidence" value="ECO:0007669"/>
    <property type="project" value="TreeGrafter"/>
</dbReference>
<evidence type="ECO:0000256" key="3">
    <source>
        <dbReference type="ARBA" id="ARBA00023002"/>
    </source>
</evidence>
<accession>A0A371DRN9</accession>
<keyword evidence="2" id="KW-0274">FAD</keyword>
<organism evidence="5 6">
    <name type="scientific">Lentinus brumalis</name>
    <dbReference type="NCBI Taxonomy" id="2498619"/>
    <lineage>
        <taxon>Eukaryota</taxon>
        <taxon>Fungi</taxon>
        <taxon>Dikarya</taxon>
        <taxon>Basidiomycota</taxon>
        <taxon>Agaricomycotina</taxon>
        <taxon>Agaricomycetes</taxon>
        <taxon>Polyporales</taxon>
        <taxon>Polyporaceae</taxon>
        <taxon>Lentinus</taxon>
    </lineage>
</organism>
<sequence length="453" mass="49929">MGVKFRVAICGGGIGGLTLAVALSRYHDIQVDVYEAAGQFKEIGAGVMIWARTWEILSMLGMAEDFARIAHAPPDRSPGIGFDYRKSDQPQEGSRFYLFQVPYGCIRFHRAQFLDVLVSHLPEGVAHFGKRLTTYNNLPKSHGGDTPIALRFADGSTAVCDLLVGCDGIKSTIRKQMLEEHVHTRGGDRKLLDHIDPVWSGTIAYRALIPVQRLVKPGGQKHRTIDSPMMYCGKDKHVVSYSISAGSIVNVVTLASQPQLYGSPYNGPWVTDCSPIEVQECYAGWEPEVQELLKCIEKPTRWAIHELKPLPFYFTGRVVLLGDAAHAMAPHQGAGAGQAIEVRFALAGRTEAHIPALQDAFVLAEVLGHRHTSRSSIPRALTAYERVRLPMANHVLNGSRQSGNMYEFNGPLGDNLVPLGPLIGSQWDWLWDTTPQSERDRALGMLQSMRASL</sequence>
<dbReference type="SUPFAM" id="SSF54373">
    <property type="entry name" value="FAD-linked reductases, C-terminal domain"/>
    <property type="match status" value="1"/>
</dbReference>
<dbReference type="Proteomes" id="UP000256964">
    <property type="component" value="Unassembled WGS sequence"/>
</dbReference>
<evidence type="ECO:0000259" key="4">
    <source>
        <dbReference type="Pfam" id="PF01494"/>
    </source>
</evidence>
<dbReference type="InterPro" id="IPR036188">
    <property type="entry name" value="FAD/NAD-bd_sf"/>
</dbReference>
<evidence type="ECO:0000313" key="6">
    <source>
        <dbReference type="Proteomes" id="UP000256964"/>
    </source>
</evidence>
<keyword evidence="1" id="KW-0285">Flavoprotein</keyword>
<dbReference type="GO" id="GO:0016491">
    <property type="term" value="F:oxidoreductase activity"/>
    <property type="evidence" value="ECO:0007669"/>
    <property type="project" value="UniProtKB-KW"/>
</dbReference>
<reference evidence="5 6" key="1">
    <citation type="journal article" date="2018" name="Biotechnol. Biofuels">
        <title>Integrative visual omics of the white-rot fungus Polyporus brumalis exposes the biotechnological potential of its oxidative enzymes for delignifying raw plant biomass.</title>
        <authorList>
            <person name="Miyauchi S."/>
            <person name="Rancon A."/>
            <person name="Drula E."/>
            <person name="Hage H."/>
            <person name="Chaduli D."/>
            <person name="Favel A."/>
            <person name="Grisel S."/>
            <person name="Henrissat B."/>
            <person name="Herpoel-Gimbert I."/>
            <person name="Ruiz-Duenas F.J."/>
            <person name="Chevret D."/>
            <person name="Hainaut M."/>
            <person name="Lin J."/>
            <person name="Wang M."/>
            <person name="Pangilinan J."/>
            <person name="Lipzen A."/>
            <person name="Lesage-Meessen L."/>
            <person name="Navarro D."/>
            <person name="Riley R."/>
            <person name="Grigoriev I.V."/>
            <person name="Zhou S."/>
            <person name="Raouche S."/>
            <person name="Rosso M.N."/>
        </authorList>
    </citation>
    <scope>NUCLEOTIDE SEQUENCE [LARGE SCALE GENOMIC DNA]</scope>
    <source>
        <strain evidence="5 6">BRFM 1820</strain>
    </source>
</reference>
<evidence type="ECO:0000256" key="1">
    <source>
        <dbReference type="ARBA" id="ARBA00022630"/>
    </source>
</evidence>
<keyword evidence="3" id="KW-0560">Oxidoreductase</keyword>
<keyword evidence="6" id="KW-1185">Reference proteome</keyword>
<evidence type="ECO:0000313" key="5">
    <source>
        <dbReference type="EMBL" id="RDX55209.1"/>
    </source>
</evidence>
<dbReference type="EMBL" id="KZ857383">
    <property type="protein sequence ID" value="RDX55209.1"/>
    <property type="molecule type" value="Genomic_DNA"/>
</dbReference>
<protein>
    <submittedName>
        <fullName evidence="5">FAD/NAD(P)-binding domain-containing protein</fullName>
    </submittedName>
</protein>
<dbReference type="GO" id="GO:0071949">
    <property type="term" value="F:FAD binding"/>
    <property type="evidence" value="ECO:0007669"/>
    <property type="project" value="InterPro"/>
</dbReference>
<dbReference type="InterPro" id="IPR002938">
    <property type="entry name" value="FAD-bd"/>
</dbReference>
<feature type="domain" description="FAD-binding" evidence="4">
    <location>
        <begin position="6"/>
        <end position="178"/>
    </location>
</feature>
<dbReference type="AlphaFoldDB" id="A0A371DRN9"/>
<dbReference type="OrthoDB" id="417877at2759"/>
<dbReference type="Pfam" id="PF01494">
    <property type="entry name" value="FAD_binding_3"/>
    <property type="match status" value="1"/>
</dbReference>